<proteinExistence type="predicted"/>
<keyword evidence="1" id="KW-1133">Transmembrane helix</keyword>
<sequence>MSSAVAVPYFLPVSLVNASLVLLVQGKSIDRIPNLIASNTLVFYCLRAERTQ</sequence>
<evidence type="ECO:0000313" key="2">
    <source>
        <dbReference type="EMBL" id="RKL15985.1"/>
    </source>
</evidence>
<reference evidence="2 3" key="1">
    <citation type="journal article" date="2018" name="Sci. Rep.">
        <title>Characterisation of pathogen-specific regions and novel effector candidates in Fusarium oxysporum f. sp. cepae.</title>
        <authorList>
            <person name="Armitage A.D."/>
            <person name="Taylor A."/>
            <person name="Sobczyk M.K."/>
            <person name="Baxter L."/>
            <person name="Greenfield B.P."/>
            <person name="Bates H.J."/>
            <person name="Wilson F."/>
            <person name="Jackson A.C."/>
            <person name="Ott S."/>
            <person name="Harrison R.J."/>
            <person name="Clarkson J.P."/>
        </authorList>
    </citation>
    <scope>NUCLEOTIDE SEQUENCE [LARGE SCALE GENOMIC DNA]</scope>
    <source>
        <strain evidence="2 3">Fo_A28</strain>
    </source>
</reference>
<gene>
    <name evidence="2" type="ORF">BFJ68_g5234</name>
</gene>
<evidence type="ECO:0000256" key="1">
    <source>
        <dbReference type="SAM" id="Phobius"/>
    </source>
</evidence>
<dbReference type="EMBL" id="MRCY01000019">
    <property type="protein sequence ID" value="RKL15985.1"/>
    <property type="molecule type" value="Genomic_DNA"/>
</dbReference>
<dbReference type="Proteomes" id="UP000285860">
    <property type="component" value="Unassembled WGS sequence"/>
</dbReference>
<name>A0A420RG17_FUSOX</name>
<dbReference type="AlphaFoldDB" id="A0A420RG17"/>
<protein>
    <submittedName>
        <fullName evidence="2">Uncharacterized protein</fullName>
    </submittedName>
</protein>
<evidence type="ECO:0000313" key="3">
    <source>
        <dbReference type="Proteomes" id="UP000285860"/>
    </source>
</evidence>
<accession>A0A420RG17</accession>
<feature type="transmembrane region" description="Helical" evidence="1">
    <location>
        <begin position="6"/>
        <end position="24"/>
    </location>
</feature>
<keyword evidence="1" id="KW-0472">Membrane</keyword>
<organism evidence="2 3">
    <name type="scientific">Fusarium oxysporum</name>
    <name type="common">Fusarium vascular wilt</name>
    <dbReference type="NCBI Taxonomy" id="5507"/>
    <lineage>
        <taxon>Eukaryota</taxon>
        <taxon>Fungi</taxon>
        <taxon>Dikarya</taxon>
        <taxon>Ascomycota</taxon>
        <taxon>Pezizomycotina</taxon>
        <taxon>Sordariomycetes</taxon>
        <taxon>Hypocreomycetidae</taxon>
        <taxon>Hypocreales</taxon>
        <taxon>Nectriaceae</taxon>
        <taxon>Fusarium</taxon>
        <taxon>Fusarium oxysporum species complex</taxon>
    </lineage>
</organism>
<keyword evidence="1" id="KW-0812">Transmembrane</keyword>
<comment type="caution">
    <text evidence="2">The sequence shown here is derived from an EMBL/GenBank/DDBJ whole genome shotgun (WGS) entry which is preliminary data.</text>
</comment>